<accession>H9GS02</accession>
<dbReference type="GO" id="GO:0032259">
    <property type="term" value="P:methylation"/>
    <property type="evidence" value="ECO:0007669"/>
    <property type="project" value="UniProtKB-KW"/>
</dbReference>
<dbReference type="PIRSF" id="PIRSF000384">
    <property type="entry name" value="PNMTase"/>
    <property type="match status" value="1"/>
</dbReference>
<dbReference type="Gene3D" id="3.40.50.150">
    <property type="entry name" value="Vaccinia Virus protein VP39"/>
    <property type="match status" value="1"/>
</dbReference>
<organism evidence="6 7">
    <name type="scientific">Anolis carolinensis</name>
    <name type="common">Green anole</name>
    <name type="synonym">American chameleon</name>
    <dbReference type="NCBI Taxonomy" id="28377"/>
    <lineage>
        <taxon>Eukaryota</taxon>
        <taxon>Metazoa</taxon>
        <taxon>Chordata</taxon>
        <taxon>Craniata</taxon>
        <taxon>Vertebrata</taxon>
        <taxon>Euteleostomi</taxon>
        <taxon>Lepidosauria</taxon>
        <taxon>Squamata</taxon>
        <taxon>Bifurcata</taxon>
        <taxon>Unidentata</taxon>
        <taxon>Episquamata</taxon>
        <taxon>Toxicofera</taxon>
        <taxon>Iguania</taxon>
        <taxon>Dactyloidae</taxon>
        <taxon>Anolis</taxon>
    </lineage>
</organism>
<dbReference type="PANTHER" id="PTHR10867:SF32">
    <property type="entry name" value="NICOTINAMIDE N-METHYLTRANSFERASE"/>
    <property type="match status" value="1"/>
</dbReference>
<evidence type="ECO:0000256" key="2">
    <source>
        <dbReference type="ARBA" id="ARBA00022603"/>
    </source>
</evidence>
<evidence type="ECO:0008006" key="8">
    <source>
        <dbReference type="Google" id="ProtNLM"/>
    </source>
</evidence>
<reference evidence="6" key="1">
    <citation type="submission" date="2009-12" db="EMBL/GenBank/DDBJ databases">
        <title>The Genome Sequence of Anolis carolinensis (Green Anole Lizard).</title>
        <authorList>
            <consortium name="The Genome Sequencing Platform"/>
            <person name="Di Palma F."/>
            <person name="Alfoldi J."/>
            <person name="Heiman D."/>
            <person name="Young S."/>
            <person name="Grabherr M."/>
            <person name="Johnson J."/>
            <person name="Lander E.S."/>
            <person name="Lindblad-Toh K."/>
        </authorList>
    </citation>
    <scope>NUCLEOTIDE SEQUENCE [LARGE SCALE GENOMIC DNA]</scope>
    <source>
        <strain evidence="6">JBL SC #1</strain>
    </source>
</reference>
<dbReference type="InterPro" id="IPR000940">
    <property type="entry name" value="NNMT_TEMT_trans"/>
</dbReference>
<feature type="binding site" evidence="5">
    <location>
        <position position="20"/>
    </location>
    <ligand>
        <name>S-adenosyl-L-methionine</name>
        <dbReference type="ChEBI" id="CHEBI:59789"/>
    </ligand>
</feature>
<sequence>MESDFTGKEAYRQYFNPKDYLNMHMQFESENIPVHEDLFSFVLKNLQKAFLVDGIGGDTLIDIGSEIIDTDFLEQNREEMKKWLKKDPEAFDWTSMVKYTCQLEGNREKWMEKEEKLRKIIKRVLKCDVTLANPLDPLILKPADCVLSTFCLESACKDLPTYRAAVRNVGSLVKPGGHLIFVVVTQETFYMVGPHRFSSLYLTPEMVRDAVKEAGFHILWSKMASLHWSPEITDAHDVIFMVAQKLNGA</sequence>
<name>H9GS02_ANOCA</name>
<proteinExistence type="inferred from homology"/>
<dbReference type="InParanoid" id="H9GS02"/>
<keyword evidence="4 5" id="KW-0949">S-adenosyl-L-methionine</keyword>
<feature type="binding site" evidence="5">
    <location>
        <position position="76"/>
    </location>
    <ligand>
        <name>S-adenosyl-L-methionine</name>
        <dbReference type="ChEBI" id="CHEBI:59789"/>
    </ligand>
</feature>
<keyword evidence="7" id="KW-1185">Reference proteome</keyword>
<feature type="binding site" evidence="5">
    <location>
        <begin position="128"/>
        <end position="129"/>
    </location>
    <ligand>
        <name>S-adenosyl-L-methionine</name>
        <dbReference type="ChEBI" id="CHEBI:59789"/>
    </ligand>
</feature>
<keyword evidence="2" id="KW-0489">Methyltransferase</keyword>
<keyword evidence="3" id="KW-0808">Transferase</keyword>
<dbReference type="HOGENOM" id="CLU_082526_1_1_1"/>
<reference evidence="6" key="3">
    <citation type="submission" date="2025-09" db="UniProtKB">
        <authorList>
            <consortium name="Ensembl"/>
        </authorList>
    </citation>
    <scope>IDENTIFICATION</scope>
</reference>
<dbReference type="GeneTree" id="ENSGT00390000011708"/>
<dbReference type="Proteomes" id="UP000001646">
    <property type="component" value="Unplaced"/>
</dbReference>
<dbReference type="GO" id="GO:0005829">
    <property type="term" value="C:cytosol"/>
    <property type="evidence" value="ECO:0000318"/>
    <property type="project" value="GO_Central"/>
</dbReference>
<dbReference type="PANTHER" id="PTHR10867">
    <property type="entry name" value="NNMT/PNMT/TEMT FAMILY MEMBER"/>
    <property type="match status" value="1"/>
</dbReference>
<dbReference type="SUPFAM" id="SSF53335">
    <property type="entry name" value="S-adenosyl-L-methionine-dependent methyltransferases"/>
    <property type="match status" value="1"/>
</dbReference>
<evidence type="ECO:0000313" key="6">
    <source>
        <dbReference type="Ensembl" id="ENSACAP00000019129.2"/>
    </source>
</evidence>
<evidence type="ECO:0000256" key="1">
    <source>
        <dbReference type="ARBA" id="ARBA00007996"/>
    </source>
</evidence>
<protein>
    <recommendedName>
        <fullName evidence="8">Nicotinamide N-methyltransferase-like</fullName>
    </recommendedName>
</protein>
<dbReference type="AlphaFoldDB" id="H9GS02"/>
<comment type="similarity">
    <text evidence="1">Belongs to the class I-like SAM-binding methyltransferase superfamily. NNMT/PNMT/TEMT family.</text>
</comment>
<dbReference type="eggNOG" id="KOG4564">
    <property type="taxonomic scope" value="Eukaryota"/>
</dbReference>
<evidence type="ECO:0000313" key="7">
    <source>
        <dbReference type="Proteomes" id="UP000001646"/>
    </source>
</evidence>
<dbReference type="Ensembl" id="ENSACAT00000024508.2">
    <property type="protein sequence ID" value="ENSACAP00000019129.2"/>
    <property type="gene ID" value="ENSACAG00000022866.2"/>
</dbReference>
<dbReference type="STRING" id="28377.ENSACAP00000019129"/>
<feature type="binding site" evidence="5">
    <location>
        <position position="71"/>
    </location>
    <ligand>
        <name>S-adenosyl-L-methionine</name>
        <dbReference type="ChEBI" id="CHEBI:59789"/>
    </ligand>
</feature>
<dbReference type="Pfam" id="PF01234">
    <property type="entry name" value="NNMT_PNMT_TEMT"/>
    <property type="match status" value="1"/>
</dbReference>
<evidence type="ECO:0000256" key="3">
    <source>
        <dbReference type="ARBA" id="ARBA00022679"/>
    </source>
</evidence>
<feature type="binding site" evidence="5">
    <location>
        <begin position="64"/>
        <end position="65"/>
    </location>
    <ligand>
        <name>S-adenosyl-L-methionine</name>
        <dbReference type="ChEBI" id="CHEBI:59789"/>
    </ligand>
</feature>
<dbReference type="FunFam" id="3.40.50.150:FF:000065">
    <property type="entry name" value="Phenylethanolamine N-methyltransferase"/>
    <property type="match status" value="1"/>
</dbReference>
<evidence type="ECO:0000256" key="5">
    <source>
        <dbReference type="PIRSR" id="PIRSR000384-1"/>
    </source>
</evidence>
<dbReference type="GO" id="GO:0008757">
    <property type="term" value="F:S-adenosylmethionine-dependent methyltransferase activity"/>
    <property type="evidence" value="ECO:0007669"/>
    <property type="project" value="UniProtKB-ARBA"/>
</dbReference>
<dbReference type="PROSITE" id="PS51681">
    <property type="entry name" value="SAM_MT_NNMT_PNMT_TEMT"/>
    <property type="match status" value="1"/>
</dbReference>
<reference evidence="6" key="2">
    <citation type="submission" date="2025-08" db="UniProtKB">
        <authorList>
            <consortium name="Ensembl"/>
        </authorList>
    </citation>
    <scope>IDENTIFICATION</scope>
</reference>
<dbReference type="InterPro" id="IPR029063">
    <property type="entry name" value="SAM-dependent_MTases_sf"/>
</dbReference>
<dbReference type="GO" id="GO:0008170">
    <property type="term" value="F:N-methyltransferase activity"/>
    <property type="evidence" value="ECO:0000318"/>
    <property type="project" value="GO_Central"/>
</dbReference>
<evidence type="ECO:0000256" key="4">
    <source>
        <dbReference type="ARBA" id="ARBA00022691"/>
    </source>
</evidence>